<dbReference type="PANTHER" id="PTHR11675:SF126">
    <property type="entry name" value="RICIN B LECTIN DOMAIN-CONTAINING PROTEIN"/>
    <property type="match status" value="1"/>
</dbReference>
<gene>
    <name evidence="17" type="ORF">LOTGIDRAFT_121706</name>
</gene>
<keyword evidence="7" id="KW-0812">Transmembrane</keyword>
<reference evidence="17 18" key="1">
    <citation type="journal article" date="2013" name="Nature">
        <title>Insights into bilaterian evolution from three spiralian genomes.</title>
        <authorList>
            <person name="Simakov O."/>
            <person name="Marletaz F."/>
            <person name="Cho S.J."/>
            <person name="Edsinger-Gonzales E."/>
            <person name="Havlak P."/>
            <person name="Hellsten U."/>
            <person name="Kuo D.H."/>
            <person name="Larsson T."/>
            <person name="Lv J."/>
            <person name="Arendt D."/>
            <person name="Savage R."/>
            <person name="Osoegawa K."/>
            <person name="de Jong P."/>
            <person name="Grimwood J."/>
            <person name="Chapman J.A."/>
            <person name="Shapiro H."/>
            <person name="Aerts A."/>
            <person name="Otillar R.P."/>
            <person name="Terry A.Y."/>
            <person name="Boore J.L."/>
            <person name="Grigoriev I.V."/>
            <person name="Lindberg D.R."/>
            <person name="Seaver E.C."/>
            <person name="Weisblat D.A."/>
            <person name="Putnam N.H."/>
            <person name="Rokhsar D.S."/>
        </authorList>
    </citation>
    <scope>NUCLEOTIDE SEQUENCE [LARGE SCALE GENOMIC DNA]</scope>
</reference>
<dbReference type="GO" id="GO:0004653">
    <property type="term" value="F:polypeptide N-acetylgalactosaminyltransferase activity"/>
    <property type="evidence" value="ECO:0007669"/>
    <property type="project" value="TreeGrafter"/>
</dbReference>
<keyword evidence="15" id="KW-0464">Manganese</keyword>
<keyword evidence="13" id="KW-0472">Membrane</keyword>
<keyword evidence="9" id="KW-0430">Lectin</keyword>
<dbReference type="HOGENOM" id="CLU_013477_0_0_1"/>
<dbReference type="InterPro" id="IPR001173">
    <property type="entry name" value="Glyco_trans_2-like"/>
</dbReference>
<dbReference type="PANTHER" id="PTHR11675">
    <property type="entry name" value="N-ACETYLGALACTOSAMINYLTRANSFERASE"/>
    <property type="match status" value="1"/>
</dbReference>
<keyword evidence="18" id="KW-1185">Reference proteome</keyword>
<evidence type="ECO:0000256" key="1">
    <source>
        <dbReference type="ARBA" id="ARBA00001936"/>
    </source>
</evidence>
<dbReference type="GeneID" id="20232008"/>
<keyword evidence="14" id="KW-1015">Disulfide bond</keyword>
<comment type="subcellular location">
    <subcellularLocation>
        <location evidence="2">Golgi apparatus membrane</location>
        <topology evidence="2">Single-pass type II membrane protein</topology>
    </subcellularLocation>
</comment>
<keyword evidence="11" id="KW-1133">Transmembrane helix</keyword>
<dbReference type="InterPro" id="IPR045885">
    <property type="entry name" value="GalNAc-T"/>
</dbReference>
<dbReference type="FunFam" id="3.90.550.10:FF:000021">
    <property type="entry name" value="Polypeptide N-acetylgalactosaminyltransferase"/>
    <property type="match status" value="1"/>
</dbReference>
<dbReference type="AlphaFoldDB" id="V4AFE0"/>
<dbReference type="Gene3D" id="3.90.550.10">
    <property type="entry name" value="Spore Coat Polysaccharide Biosynthesis Protein SpsA, Chain A"/>
    <property type="match status" value="1"/>
</dbReference>
<dbReference type="GO" id="GO:0030246">
    <property type="term" value="F:carbohydrate binding"/>
    <property type="evidence" value="ECO:0007669"/>
    <property type="project" value="UniProtKB-KW"/>
</dbReference>
<evidence type="ECO:0000256" key="5">
    <source>
        <dbReference type="ARBA" id="ARBA00022676"/>
    </source>
</evidence>
<proteinExistence type="inferred from homology"/>
<evidence type="ECO:0000256" key="8">
    <source>
        <dbReference type="ARBA" id="ARBA00022723"/>
    </source>
</evidence>
<dbReference type="EMBL" id="KB202163">
    <property type="protein sequence ID" value="ESO92086.1"/>
    <property type="molecule type" value="Genomic_DNA"/>
</dbReference>
<dbReference type="GO" id="GO:0006493">
    <property type="term" value="P:protein O-linked glycosylation"/>
    <property type="evidence" value="ECO:0007669"/>
    <property type="project" value="TreeGrafter"/>
</dbReference>
<keyword evidence="5" id="KW-0328">Glycosyltransferase</keyword>
<dbReference type="InterPro" id="IPR029044">
    <property type="entry name" value="Nucleotide-diphossugar_trans"/>
</dbReference>
<accession>V4AFE0</accession>
<evidence type="ECO:0000256" key="6">
    <source>
        <dbReference type="ARBA" id="ARBA00022679"/>
    </source>
</evidence>
<dbReference type="Pfam" id="PF00535">
    <property type="entry name" value="Glycos_transf_2"/>
    <property type="match status" value="1"/>
</dbReference>
<name>V4AFE0_LOTGI</name>
<evidence type="ECO:0000256" key="2">
    <source>
        <dbReference type="ARBA" id="ARBA00004323"/>
    </source>
</evidence>
<feature type="domain" description="Glycosyltransferase 2-like" evidence="16">
    <location>
        <begin position="53"/>
        <end position="236"/>
    </location>
</feature>
<keyword evidence="6" id="KW-0808">Transferase</keyword>
<evidence type="ECO:0000256" key="3">
    <source>
        <dbReference type="ARBA" id="ARBA00004922"/>
    </source>
</evidence>
<evidence type="ECO:0000256" key="10">
    <source>
        <dbReference type="ARBA" id="ARBA00022968"/>
    </source>
</evidence>
<comment type="pathway">
    <text evidence="3">Protein modification; protein glycosylation.</text>
</comment>
<dbReference type="OrthoDB" id="416652at2759"/>
<dbReference type="Proteomes" id="UP000030746">
    <property type="component" value="Unassembled WGS sequence"/>
</dbReference>
<dbReference type="GO" id="GO:0046872">
    <property type="term" value="F:metal ion binding"/>
    <property type="evidence" value="ECO:0007669"/>
    <property type="project" value="UniProtKB-KW"/>
</dbReference>
<evidence type="ECO:0000313" key="17">
    <source>
        <dbReference type="EMBL" id="ESO92086.1"/>
    </source>
</evidence>
<evidence type="ECO:0000256" key="11">
    <source>
        <dbReference type="ARBA" id="ARBA00022989"/>
    </source>
</evidence>
<keyword evidence="8" id="KW-0479">Metal-binding</keyword>
<comment type="cofactor">
    <cofactor evidence="1">
        <name>Mn(2+)</name>
        <dbReference type="ChEBI" id="CHEBI:29035"/>
    </cofactor>
</comment>
<dbReference type="KEGG" id="lgi:LOTGIDRAFT_121706"/>
<evidence type="ECO:0000256" key="9">
    <source>
        <dbReference type="ARBA" id="ARBA00022734"/>
    </source>
</evidence>
<protein>
    <recommendedName>
        <fullName evidence="16">Glycosyltransferase 2-like domain-containing protein</fullName>
    </recommendedName>
</protein>
<dbReference type="CTD" id="20232008"/>
<evidence type="ECO:0000256" key="12">
    <source>
        <dbReference type="ARBA" id="ARBA00023034"/>
    </source>
</evidence>
<feature type="non-terminal residue" evidence="17">
    <location>
        <position position="1"/>
    </location>
</feature>
<evidence type="ECO:0000256" key="15">
    <source>
        <dbReference type="ARBA" id="ARBA00023211"/>
    </source>
</evidence>
<keyword evidence="12" id="KW-0333">Golgi apparatus</keyword>
<dbReference type="OMA" id="DQHEMAP"/>
<evidence type="ECO:0000256" key="13">
    <source>
        <dbReference type="ARBA" id="ARBA00023136"/>
    </source>
</evidence>
<evidence type="ECO:0000259" key="16">
    <source>
        <dbReference type="Pfam" id="PF00535"/>
    </source>
</evidence>
<sequence>LPPAEKAKYHRLFERNSFSEYTSDLVSVNRTIPDRRPQACKDKSYSSNLLQTSVIITFHNEARSALLRSVHSVINRSPSNLLKEIILVDDASDRDDLKAPLDEYLNNLPIVKLIRCHKREGLIRARLLGFQHSTGPVATFLDSHIECTPGWLEPLLEPITKDKTIVTFPRIGYINKFKFKYNMPLLLHYGIFRWRALNFDWEYIPKEILDSRKSEADNIKSPTMPGGLFSISKEYFTLLGTFDPKLEGWGSENLELSFKIWMCNGTLLMVACSHVGHIFRSKFPYTLPDISKNSLRVAEVWMDEFKHFYYDYISPNVVNLDVRDRVELRKKLQCKNFDWYYRNVLSISLWTPVDALLVGQVMLLHGWVNKNQSKLQYSERAARYSTRILTTDGIL</sequence>
<keyword evidence="10" id="KW-0735">Signal-anchor</keyword>
<evidence type="ECO:0000313" key="18">
    <source>
        <dbReference type="Proteomes" id="UP000030746"/>
    </source>
</evidence>
<dbReference type="RefSeq" id="XP_009057386.1">
    <property type="nucleotide sequence ID" value="XM_009059138.1"/>
</dbReference>
<dbReference type="STRING" id="225164.V4AFE0"/>
<dbReference type="SUPFAM" id="SSF53448">
    <property type="entry name" value="Nucleotide-diphospho-sugar transferases"/>
    <property type="match status" value="1"/>
</dbReference>
<dbReference type="GO" id="GO:0000139">
    <property type="term" value="C:Golgi membrane"/>
    <property type="evidence" value="ECO:0007669"/>
    <property type="project" value="UniProtKB-SubCell"/>
</dbReference>
<evidence type="ECO:0000256" key="7">
    <source>
        <dbReference type="ARBA" id="ARBA00022692"/>
    </source>
</evidence>
<dbReference type="CDD" id="cd02510">
    <property type="entry name" value="pp-GalNAc-T"/>
    <property type="match status" value="1"/>
</dbReference>
<evidence type="ECO:0000256" key="14">
    <source>
        <dbReference type="ARBA" id="ARBA00023157"/>
    </source>
</evidence>
<comment type="similarity">
    <text evidence="4">Belongs to the glycosyltransferase 2 family. GalNAc-T subfamily.</text>
</comment>
<evidence type="ECO:0000256" key="4">
    <source>
        <dbReference type="ARBA" id="ARBA00005680"/>
    </source>
</evidence>
<organism evidence="17 18">
    <name type="scientific">Lottia gigantea</name>
    <name type="common">Giant owl limpet</name>
    <dbReference type="NCBI Taxonomy" id="225164"/>
    <lineage>
        <taxon>Eukaryota</taxon>
        <taxon>Metazoa</taxon>
        <taxon>Spiralia</taxon>
        <taxon>Lophotrochozoa</taxon>
        <taxon>Mollusca</taxon>
        <taxon>Gastropoda</taxon>
        <taxon>Patellogastropoda</taxon>
        <taxon>Lottioidea</taxon>
        <taxon>Lottiidae</taxon>
        <taxon>Lottia</taxon>
    </lineage>
</organism>